<dbReference type="Pfam" id="PF12770">
    <property type="entry name" value="CHAT"/>
    <property type="match status" value="1"/>
</dbReference>
<dbReference type="InterPro" id="IPR001173">
    <property type="entry name" value="Glyco_trans_2-like"/>
</dbReference>
<feature type="compositionally biased region" description="Polar residues" evidence="1">
    <location>
        <begin position="884"/>
        <end position="898"/>
    </location>
</feature>
<sequence length="1640" mass="173322">MSPLISIVITNYNRERYLAEAIASVLQQTWQDFELLVWDDGSTDGSVAIAQRYAQQDSRVRVVTAPHQGTVKARKAAISQTTGTYLGWVDSDDILAPTALAETVAVLNRYPEVGLVYTDYLDINADGQVLGYGHRCRIPYSPQRLLVDFMTFHFRLLRRSVYEQVGGLHLSASDYTEDYDLCLRLSEVTQVRLVQKPLYFYRIHQQSLSASHRQQQILWSQTAVAKALQRRGLADKWRIDVELPAGRFILRRKPRRTTLVNIACAGVACLLSLWGINAPAMAQNITPATDGTNTIVTPNGNIIDITGGTTSSNGLNLFHSFEKFGVSAEQIANFQANPNLQNILGRVTGGNASVINGLIQVTGGNANLFLMNPAGFIFGANASLNVPGAFTATSANGIKFDGGWFNAVGNNDYAALVGNPTGFAFTMSQPGAIINAGDLRVGAGQSLSLLGGTVVNTGQLTAPEGQISLTSVPGQNWVRLSQPGNILSLEIQPLTPNSDQPNNWTVAIASLPELLTVGNTNTGLTTNTDGSVKLTNSNVTIPTTPGTTIVSGKVNVSGNTGGTVHVLGTKVGLVGANINASGNNNGGNVLIGGDYKGGGTVPNATQTYVDSQTTINANSNQNGNGGRVIIWADNSTQFFGNISARGGANAGNGGFVEVSGKNSLTFNGQADTSAANGQIGTLLLDPSTLNIIDDAAGKGTFDTTKGTILANDADNGANTISWGTLAALSSDTSINLEATGDITIEDITGASKVTSNNLASLDLSNGGSFSLTSTNGAVRFLDRNDTIQTNGGAINISGASLSLGNLDTSSNQGGKVTLRSTIGDITVGDIKTTGQGDCCSQTGIGGEVMLEAASNVTAGNINTSGFGYNSRSSDDTYSEYSYTPNVQASPEPTPSTGGKVTITASGNIDVKDITTTAEDSEAKGGDVTLKTTNPFGSRITFNSINTSAITDSFSGNAQGGKVEIITNGLVQGQGFVGETTYTIKTNAEFSGSDDGYDYSSPSLTNGTVEIQHDGGPDNADFIIGDNTVNGTKGGINAGTDSILASGSFPVLPNEEKASGTPSNITIRSINTAPTLSTTSPISLKAQPGVAFDFTFTANINDVNGDNTTVVIDAILAGTLKKGDVVLKVGDELRNGDILTYIPPDNITKTSTIEAFTIRASDKVSSSDRVPVAVGIDIPIVQGCELSPSACRTDGGGGNTDNGGNNNISITDTNPERNFTNTVARQLGVAVPETKTADEASEILRQIEKATGVKPALIYLSFVPVEIAPNQPVGNKSSKILNTVGESDRDQLEIIVVTGKGNPIRKRIDGTTRAKVLQVAQEYRDQIVNPQNRDTQGYLQPSQQLYKWIIAPLEADLQERGISNLVFLPDIGLRTTPFAALHDGKQFIVEKYSIGLMPSLSLTNTLYTDIKKSQVLALGISQSTQGQQPLPAVPVELSTLVSQLWQGKLLLNEQATLGNLKMIRRQQPFGIIHLATHADFIPGPLSNSYIQLWEDKLRLNQIRQLRLNEPQVEMIVLSACRTALGDEEVEIGFAGLAVLAGVKTSIASMWAVNDAGTATLMTKFYESLKTAPIRAEALRQAQVAMAKGELYIKDGRVEGLAAARGLVLPAQSVENVDEDEDTIQLSHPYYWAAFTMVGNPW</sequence>
<evidence type="ECO:0000259" key="2">
    <source>
        <dbReference type="SMART" id="SM00912"/>
    </source>
</evidence>
<reference evidence="3 4" key="1">
    <citation type="journal article" date="2020" name="ISME J.">
        <title>Comparative genomics reveals insights into cyanobacterial evolution and habitat adaptation.</title>
        <authorList>
            <person name="Chen M.Y."/>
            <person name="Teng W.K."/>
            <person name="Zhao L."/>
            <person name="Hu C.X."/>
            <person name="Zhou Y.K."/>
            <person name="Han B.P."/>
            <person name="Song L.R."/>
            <person name="Shu W.S."/>
        </authorList>
    </citation>
    <scope>NUCLEOTIDE SEQUENCE [LARGE SCALE GENOMIC DNA]</scope>
    <source>
        <strain evidence="3 4">FACHB-119</strain>
    </source>
</reference>
<dbReference type="SUPFAM" id="SSF51126">
    <property type="entry name" value="Pectin lyase-like"/>
    <property type="match status" value="1"/>
</dbReference>
<feature type="region of interest" description="Disordered" evidence="1">
    <location>
        <begin position="878"/>
        <end position="898"/>
    </location>
</feature>
<dbReference type="PANTHER" id="PTHR43685:SF2">
    <property type="entry name" value="GLYCOSYLTRANSFERASE 2-LIKE DOMAIN-CONTAINING PROTEIN"/>
    <property type="match status" value="1"/>
</dbReference>
<organism evidence="3 4">
    <name type="scientific">Anabaena azotica FACHB-119</name>
    <dbReference type="NCBI Taxonomy" id="947527"/>
    <lineage>
        <taxon>Bacteria</taxon>
        <taxon>Bacillati</taxon>
        <taxon>Cyanobacteriota</taxon>
        <taxon>Cyanophyceae</taxon>
        <taxon>Nostocales</taxon>
        <taxon>Nostocaceae</taxon>
        <taxon>Anabaena</taxon>
        <taxon>Anabaena azotica</taxon>
    </lineage>
</organism>
<dbReference type="InterPro" id="IPR029044">
    <property type="entry name" value="Nucleotide-diphossugar_trans"/>
</dbReference>
<dbReference type="SUPFAM" id="SSF53448">
    <property type="entry name" value="Nucleotide-diphospho-sugar transferases"/>
    <property type="match status" value="1"/>
</dbReference>
<dbReference type="PANTHER" id="PTHR43685">
    <property type="entry name" value="GLYCOSYLTRANSFERASE"/>
    <property type="match status" value="1"/>
</dbReference>
<evidence type="ECO:0000256" key="1">
    <source>
        <dbReference type="SAM" id="MobiDB-lite"/>
    </source>
</evidence>
<evidence type="ECO:0000313" key="3">
    <source>
        <dbReference type="EMBL" id="MBD2504554.1"/>
    </source>
</evidence>
<dbReference type="Gene3D" id="2.160.20.10">
    <property type="entry name" value="Single-stranded right-handed beta-helix, Pectin lyase-like"/>
    <property type="match status" value="1"/>
</dbReference>
<accession>A0ABR8DBP9</accession>
<dbReference type="InterPro" id="IPR011050">
    <property type="entry name" value="Pectin_lyase_fold/virulence"/>
</dbReference>
<feature type="compositionally biased region" description="Low complexity" evidence="1">
    <location>
        <begin position="1201"/>
        <end position="1212"/>
    </location>
</feature>
<dbReference type="Proteomes" id="UP000661112">
    <property type="component" value="Unassembled WGS sequence"/>
</dbReference>
<name>A0ABR8DBP9_9NOST</name>
<dbReference type="InterPro" id="IPR012334">
    <property type="entry name" value="Pectin_lyas_fold"/>
</dbReference>
<dbReference type="NCBIfam" id="TIGR01901">
    <property type="entry name" value="adhes_NPXG"/>
    <property type="match status" value="1"/>
</dbReference>
<dbReference type="RefSeq" id="WP_190478471.1">
    <property type="nucleotide sequence ID" value="NZ_JACJSG010000054.1"/>
</dbReference>
<feature type="region of interest" description="Disordered" evidence="1">
    <location>
        <begin position="1191"/>
        <end position="1215"/>
    </location>
</feature>
<protein>
    <submittedName>
        <fullName evidence="3">CHAT domain-containing protein</fullName>
    </submittedName>
</protein>
<dbReference type="InterPro" id="IPR024983">
    <property type="entry name" value="CHAT_dom"/>
</dbReference>
<dbReference type="Pfam" id="PF05860">
    <property type="entry name" value="TPS"/>
    <property type="match status" value="1"/>
</dbReference>
<dbReference type="InterPro" id="IPR008638">
    <property type="entry name" value="FhaB/CdiA-like_TPS"/>
</dbReference>
<gene>
    <name evidence="3" type="ORF">H6G83_28750</name>
</gene>
<comment type="caution">
    <text evidence="3">The sequence shown here is derived from an EMBL/GenBank/DDBJ whole genome shotgun (WGS) entry which is preliminary data.</text>
</comment>
<dbReference type="SMART" id="SM00912">
    <property type="entry name" value="Haemagg_act"/>
    <property type="match status" value="1"/>
</dbReference>
<dbReference type="Gene3D" id="3.90.550.10">
    <property type="entry name" value="Spore Coat Polysaccharide Biosynthesis Protein SpsA, Chain A"/>
    <property type="match status" value="1"/>
</dbReference>
<dbReference type="InterPro" id="IPR050834">
    <property type="entry name" value="Glycosyltransf_2"/>
</dbReference>
<dbReference type="EMBL" id="JACJSG010000054">
    <property type="protein sequence ID" value="MBD2504554.1"/>
    <property type="molecule type" value="Genomic_DNA"/>
</dbReference>
<feature type="domain" description="Filamentous haemagglutinin FhaB/tRNA nuclease CdiA-like TPS" evidence="2">
    <location>
        <begin position="287"/>
        <end position="401"/>
    </location>
</feature>
<proteinExistence type="predicted"/>
<dbReference type="Pfam" id="PF00535">
    <property type="entry name" value="Glycos_transf_2"/>
    <property type="match status" value="1"/>
</dbReference>
<evidence type="ECO:0000313" key="4">
    <source>
        <dbReference type="Proteomes" id="UP000661112"/>
    </source>
</evidence>
<keyword evidence="4" id="KW-1185">Reference proteome</keyword>